<accession>A0ABS3Q9H2</accession>
<comment type="caution">
    <text evidence="2">The sequence shown here is derived from an EMBL/GenBank/DDBJ whole genome shotgun (WGS) entry which is preliminary data.</text>
</comment>
<evidence type="ECO:0000313" key="3">
    <source>
        <dbReference type="Proteomes" id="UP000664369"/>
    </source>
</evidence>
<dbReference type="Proteomes" id="UP000664369">
    <property type="component" value="Unassembled WGS sequence"/>
</dbReference>
<protein>
    <recommendedName>
        <fullName evidence="4">TIGR02646 family protein</fullName>
    </recommendedName>
</protein>
<reference evidence="2 3" key="1">
    <citation type="submission" date="2021-03" db="EMBL/GenBank/DDBJ databases">
        <authorList>
            <person name="Kim M.K."/>
        </authorList>
    </citation>
    <scope>NUCLEOTIDE SEQUENCE [LARGE SCALE GENOMIC DNA]</scope>
    <source>
        <strain evidence="2 3">BT442</strain>
    </source>
</reference>
<evidence type="ECO:0000313" key="2">
    <source>
        <dbReference type="EMBL" id="MBO2007792.1"/>
    </source>
</evidence>
<dbReference type="EMBL" id="JAGETZ010000001">
    <property type="protein sequence ID" value="MBO2007792.1"/>
    <property type="molecule type" value="Genomic_DNA"/>
</dbReference>
<feature type="region of interest" description="Disordered" evidence="1">
    <location>
        <begin position="1"/>
        <end position="21"/>
    </location>
</feature>
<keyword evidence="3" id="KW-1185">Reference proteome</keyword>
<dbReference type="Gene3D" id="1.10.30.50">
    <property type="match status" value="1"/>
</dbReference>
<dbReference type="RefSeq" id="WP_208173322.1">
    <property type="nucleotide sequence ID" value="NZ_JAGETZ010000001.1"/>
</dbReference>
<proteinExistence type="predicted"/>
<organism evidence="2 3">
    <name type="scientific">Hymenobacter negativus</name>
    <dbReference type="NCBI Taxonomy" id="2795026"/>
    <lineage>
        <taxon>Bacteria</taxon>
        <taxon>Pseudomonadati</taxon>
        <taxon>Bacteroidota</taxon>
        <taxon>Cytophagia</taxon>
        <taxon>Cytophagales</taxon>
        <taxon>Hymenobacteraceae</taxon>
        <taxon>Hymenobacter</taxon>
    </lineage>
</organism>
<gene>
    <name evidence="2" type="ORF">J4E00_01930</name>
</gene>
<evidence type="ECO:0000256" key="1">
    <source>
        <dbReference type="SAM" id="MobiDB-lite"/>
    </source>
</evidence>
<name>A0ABS3Q9H2_9BACT</name>
<sequence length="274" mass="31097">MIQIAKSRPIPAPLPTRGTRHRQQLEALHTADPAACEVPDNTILHSRDGIYNDTGVKTQLRADQHDKCCYCESLFTATSYGDVEHFRPKAGYQQEWEGPLHKPGYYWLAYDWNNLFFSCQICNQDYKGNYFPLANHAAARAKTHHDDISQEKPLLLNPALDAPQHHLTFVKDAIKDLDDRGKASIKGYGLDRPELIKSRVDHLKGLQYARMVGAFKFTLPLDPREDEFLQELNLTIAEGKQAAAEATRLWREAAFDAAEFAGMVRANFPHLPQQ</sequence>
<evidence type="ECO:0008006" key="4">
    <source>
        <dbReference type="Google" id="ProtNLM"/>
    </source>
</evidence>